<keyword evidence="2" id="KW-0560">Oxidoreductase</keyword>
<dbReference type="GO" id="GO:0009083">
    <property type="term" value="P:branched-chain amino acid catabolic process"/>
    <property type="evidence" value="ECO:0007669"/>
    <property type="project" value="TreeGrafter"/>
</dbReference>
<dbReference type="OrthoDB" id="878at2759"/>
<dbReference type="EMBL" id="SRLO01011932">
    <property type="protein sequence ID" value="TNN25672.1"/>
    <property type="molecule type" value="Genomic_DNA"/>
</dbReference>
<comment type="cofactor">
    <cofactor evidence="1">
        <name>thiamine diphosphate</name>
        <dbReference type="ChEBI" id="CHEBI:58937"/>
    </cofactor>
</comment>
<dbReference type="InterPro" id="IPR033248">
    <property type="entry name" value="Transketolase_C"/>
</dbReference>
<dbReference type="GO" id="GO:0016491">
    <property type="term" value="F:oxidoreductase activity"/>
    <property type="evidence" value="ECO:0007669"/>
    <property type="project" value="UniProtKB-KW"/>
</dbReference>
<dbReference type="PANTHER" id="PTHR42980:SF1">
    <property type="entry name" value="2-OXOISOVALERATE DEHYDROGENASE SUBUNIT BETA, MITOCHONDRIAL"/>
    <property type="match status" value="1"/>
</dbReference>
<evidence type="ECO:0000313" key="4">
    <source>
        <dbReference type="EMBL" id="TNN25672.1"/>
    </source>
</evidence>
<evidence type="ECO:0000256" key="2">
    <source>
        <dbReference type="ARBA" id="ARBA00023002"/>
    </source>
</evidence>
<dbReference type="PANTHER" id="PTHR42980">
    <property type="entry name" value="2-OXOISOVALERATE DEHYDROGENASE SUBUNIT BETA-RELATED"/>
    <property type="match status" value="1"/>
</dbReference>
<dbReference type="Gene3D" id="3.40.50.920">
    <property type="match status" value="1"/>
</dbReference>
<reference evidence="4 5" key="1">
    <citation type="submission" date="2019-03" db="EMBL/GenBank/DDBJ databases">
        <title>First draft genome of Liparis tanakae, snailfish: a comprehensive survey of snailfish specific genes.</title>
        <authorList>
            <person name="Kim W."/>
            <person name="Song I."/>
            <person name="Jeong J.-H."/>
            <person name="Kim D."/>
            <person name="Kim S."/>
            <person name="Ryu S."/>
            <person name="Song J.Y."/>
            <person name="Lee S.K."/>
        </authorList>
    </citation>
    <scope>NUCLEOTIDE SEQUENCE [LARGE SCALE GENOMIC DNA]</scope>
    <source>
        <tissue evidence="4">Muscle</tissue>
    </source>
</reference>
<gene>
    <name evidence="4" type="primary">BCKDHB_1</name>
    <name evidence="4" type="ORF">EYF80_064197</name>
</gene>
<keyword evidence="5" id="KW-1185">Reference proteome</keyword>
<dbReference type="InterPro" id="IPR009014">
    <property type="entry name" value="Transketo_C/PFOR_II"/>
</dbReference>
<name>A0A4Z2EBL0_9TELE</name>
<dbReference type="GO" id="GO:0007584">
    <property type="term" value="P:response to nutrient"/>
    <property type="evidence" value="ECO:0007669"/>
    <property type="project" value="TreeGrafter"/>
</dbReference>
<comment type="caution">
    <text evidence="4">The sequence shown here is derived from an EMBL/GenBank/DDBJ whole genome shotgun (WGS) entry which is preliminary data.</text>
</comment>
<proteinExistence type="predicted"/>
<evidence type="ECO:0000259" key="3">
    <source>
        <dbReference type="Pfam" id="PF02780"/>
    </source>
</evidence>
<dbReference type="Proteomes" id="UP000314294">
    <property type="component" value="Unassembled WGS sequence"/>
</dbReference>
<organism evidence="4 5">
    <name type="scientific">Liparis tanakae</name>
    <name type="common">Tanaka's snailfish</name>
    <dbReference type="NCBI Taxonomy" id="230148"/>
    <lineage>
        <taxon>Eukaryota</taxon>
        <taxon>Metazoa</taxon>
        <taxon>Chordata</taxon>
        <taxon>Craniata</taxon>
        <taxon>Vertebrata</taxon>
        <taxon>Euteleostomi</taxon>
        <taxon>Actinopterygii</taxon>
        <taxon>Neopterygii</taxon>
        <taxon>Teleostei</taxon>
        <taxon>Neoteleostei</taxon>
        <taxon>Acanthomorphata</taxon>
        <taxon>Eupercaria</taxon>
        <taxon>Perciformes</taxon>
        <taxon>Cottioidei</taxon>
        <taxon>Cottales</taxon>
        <taxon>Liparidae</taxon>
        <taxon>Liparis</taxon>
    </lineage>
</organism>
<protein>
    <submittedName>
        <fullName evidence="4">2-oxoisovalerate dehydrogenase subunit beta, mitochondrial</fullName>
    </submittedName>
</protein>
<accession>A0A4Z2EBL0</accession>
<dbReference type="Pfam" id="PF02780">
    <property type="entry name" value="Transketolase_C"/>
    <property type="match status" value="1"/>
</dbReference>
<dbReference type="SUPFAM" id="SSF52922">
    <property type="entry name" value="TK C-terminal domain-like"/>
    <property type="match status" value="1"/>
</dbReference>
<dbReference type="AlphaFoldDB" id="A0A4Z2EBL0"/>
<evidence type="ECO:0000256" key="1">
    <source>
        <dbReference type="ARBA" id="ARBA00001964"/>
    </source>
</evidence>
<sequence>MFSLFHACVCVSSVEQVPVEPYILPLSQAEVLQEGSDVTVVAWGTQIHVMREVANMAQEKLGVSCEIIDLQTILPWDVETVCKVGRTRNHKHCRLSTKASKKGSVFGLLTVACLTPWRRRVLRCLLNG</sequence>
<evidence type="ECO:0000313" key="5">
    <source>
        <dbReference type="Proteomes" id="UP000314294"/>
    </source>
</evidence>
<feature type="domain" description="Transketolase C-terminal" evidence="3">
    <location>
        <begin position="28"/>
        <end position="86"/>
    </location>
</feature>